<dbReference type="Pfam" id="PF12833">
    <property type="entry name" value="HTH_18"/>
    <property type="match status" value="1"/>
</dbReference>
<protein>
    <submittedName>
        <fullName evidence="5">AraC-like DNA-binding protein</fullName>
    </submittedName>
</protein>
<comment type="caution">
    <text evidence="5">The sequence shown here is derived from an EMBL/GenBank/DDBJ whole genome shotgun (WGS) entry which is preliminary data.</text>
</comment>
<evidence type="ECO:0000256" key="3">
    <source>
        <dbReference type="ARBA" id="ARBA00023163"/>
    </source>
</evidence>
<name>A0ABX0UDB9_9FLAO</name>
<feature type="domain" description="HTH araC/xylS-type" evidence="4">
    <location>
        <begin position="199"/>
        <end position="297"/>
    </location>
</feature>
<accession>A0ABX0UDB9</accession>
<keyword evidence="3" id="KW-0804">Transcription</keyword>
<evidence type="ECO:0000259" key="4">
    <source>
        <dbReference type="PROSITE" id="PS01124"/>
    </source>
</evidence>
<dbReference type="RefSeq" id="WP_167190442.1">
    <property type="nucleotide sequence ID" value="NZ_JAASQL010000006.1"/>
</dbReference>
<dbReference type="SMART" id="SM00342">
    <property type="entry name" value="HTH_ARAC"/>
    <property type="match status" value="1"/>
</dbReference>
<dbReference type="Gene3D" id="1.10.10.60">
    <property type="entry name" value="Homeodomain-like"/>
    <property type="match status" value="1"/>
</dbReference>
<keyword evidence="2" id="KW-0238">DNA-binding</keyword>
<dbReference type="Proteomes" id="UP000745859">
    <property type="component" value="Unassembled WGS sequence"/>
</dbReference>
<dbReference type="PANTHER" id="PTHR43280:SF32">
    <property type="entry name" value="TRANSCRIPTIONAL REGULATORY PROTEIN"/>
    <property type="match status" value="1"/>
</dbReference>
<dbReference type="InterPro" id="IPR009057">
    <property type="entry name" value="Homeodomain-like_sf"/>
</dbReference>
<proteinExistence type="predicted"/>
<reference evidence="5 6" key="1">
    <citation type="submission" date="2020-03" db="EMBL/GenBank/DDBJ databases">
        <title>Genomic Encyclopedia of Type Strains, Phase IV (KMG-IV): sequencing the most valuable type-strain genomes for metagenomic binning, comparative biology and taxonomic classification.</title>
        <authorList>
            <person name="Goeker M."/>
        </authorList>
    </citation>
    <scope>NUCLEOTIDE SEQUENCE [LARGE SCALE GENOMIC DNA]</scope>
    <source>
        <strain evidence="5 6">DSM 101599</strain>
    </source>
</reference>
<dbReference type="PANTHER" id="PTHR43280">
    <property type="entry name" value="ARAC-FAMILY TRANSCRIPTIONAL REGULATOR"/>
    <property type="match status" value="1"/>
</dbReference>
<organism evidence="5 6">
    <name type="scientific">Wenyingzhuangia heitensis</name>
    <dbReference type="NCBI Taxonomy" id="1487859"/>
    <lineage>
        <taxon>Bacteria</taxon>
        <taxon>Pseudomonadati</taxon>
        <taxon>Bacteroidota</taxon>
        <taxon>Flavobacteriia</taxon>
        <taxon>Flavobacteriales</taxon>
        <taxon>Flavobacteriaceae</taxon>
        <taxon>Wenyingzhuangia</taxon>
    </lineage>
</organism>
<evidence type="ECO:0000313" key="6">
    <source>
        <dbReference type="Proteomes" id="UP000745859"/>
    </source>
</evidence>
<keyword evidence="1" id="KW-0805">Transcription regulation</keyword>
<dbReference type="PROSITE" id="PS01124">
    <property type="entry name" value="HTH_ARAC_FAMILY_2"/>
    <property type="match status" value="1"/>
</dbReference>
<evidence type="ECO:0000256" key="1">
    <source>
        <dbReference type="ARBA" id="ARBA00023015"/>
    </source>
</evidence>
<dbReference type="InterPro" id="IPR018060">
    <property type="entry name" value="HTH_AraC"/>
</dbReference>
<sequence>MKKSSIKNLTISQIVEILGEADQGDGLHVNISRDKFEEIPIKYPFRSDNFSIMLLLSGSFTLQLNLISHTLVKNEAIIVKPQTVMHILKMYPRLSLICISFTVDFILKNGFKKEDFDAFEFFTANNIPKIKLTEEEMDSAVSTAEILERNKRFSLEDIPYKEELIQSSFKFLLYHFASLYRKTYPNLGANLSRQEDLGLRFVNLLNENLKQERTVQFYADVLCVTPGYLSKVLKEVTGKTANQLIDEAVLLEAKILLNTPSLSIAEITEELHFSNASFFGKFFKKHTGHSPSAFRKIYKKHSV</sequence>
<dbReference type="EMBL" id="JAASQL010000006">
    <property type="protein sequence ID" value="NIJ46398.1"/>
    <property type="molecule type" value="Genomic_DNA"/>
</dbReference>
<evidence type="ECO:0000256" key="2">
    <source>
        <dbReference type="ARBA" id="ARBA00023125"/>
    </source>
</evidence>
<keyword evidence="6" id="KW-1185">Reference proteome</keyword>
<evidence type="ECO:0000313" key="5">
    <source>
        <dbReference type="EMBL" id="NIJ46398.1"/>
    </source>
</evidence>
<dbReference type="SUPFAM" id="SSF46689">
    <property type="entry name" value="Homeodomain-like"/>
    <property type="match status" value="1"/>
</dbReference>
<gene>
    <name evidence="5" type="ORF">FHR24_002885</name>
</gene>